<reference evidence="1 2" key="1">
    <citation type="journal article" date="2013" name="BMC Genomics">
        <title>Reconstruction of the lipid metabolism for the microalga Monoraphidium neglectum from its genome sequence reveals characteristics suitable for biofuel production.</title>
        <authorList>
            <person name="Bogen C."/>
            <person name="Al-Dilaimi A."/>
            <person name="Albersmeier A."/>
            <person name="Wichmann J."/>
            <person name="Grundmann M."/>
            <person name="Rupp O."/>
            <person name="Lauersen K.J."/>
            <person name="Blifernez-Klassen O."/>
            <person name="Kalinowski J."/>
            <person name="Goesmann A."/>
            <person name="Mussgnug J.H."/>
            <person name="Kruse O."/>
        </authorList>
    </citation>
    <scope>NUCLEOTIDE SEQUENCE [LARGE SCALE GENOMIC DNA]</scope>
    <source>
        <strain evidence="1 2">SAG 48.87</strain>
    </source>
</reference>
<organism evidence="1 2">
    <name type="scientific">Monoraphidium neglectum</name>
    <dbReference type="NCBI Taxonomy" id="145388"/>
    <lineage>
        <taxon>Eukaryota</taxon>
        <taxon>Viridiplantae</taxon>
        <taxon>Chlorophyta</taxon>
        <taxon>core chlorophytes</taxon>
        <taxon>Chlorophyceae</taxon>
        <taxon>CS clade</taxon>
        <taxon>Sphaeropleales</taxon>
        <taxon>Selenastraceae</taxon>
        <taxon>Monoraphidium</taxon>
    </lineage>
</organism>
<protein>
    <recommendedName>
        <fullName evidence="3">[Protein-PII] uridylyltransferase</fullName>
    </recommendedName>
</protein>
<evidence type="ECO:0008006" key="3">
    <source>
        <dbReference type="Google" id="ProtNLM"/>
    </source>
</evidence>
<gene>
    <name evidence="1" type="ORF">MNEG_9624</name>
</gene>
<evidence type="ECO:0000313" key="1">
    <source>
        <dbReference type="EMBL" id="KIY98340.1"/>
    </source>
</evidence>
<dbReference type="RefSeq" id="XP_013897360.1">
    <property type="nucleotide sequence ID" value="XM_014041906.1"/>
</dbReference>
<accession>A0A0D2MVH4</accession>
<proteinExistence type="predicted"/>
<dbReference type="EMBL" id="KK102219">
    <property type="protein sequence ID" value="KIY98340.1"/>
    <property type="molecule type" value="Genomic_DNA"/>
</dbReference>
<dbReference type="GeneID" id="25742499"/>
<dbReference type="Proteomes" id="UP000054498">
    <property type="component" value="Unassembled WGS sequence"/>
</dbReference>
<name>A0A0D2MVH4_9CHLO</name>
<sequence length="241" mass="25390">MTATRDTRCCGADDFAGLIRVLAWTLTGLGLNVANALIQTDGGVASDTFFVTDSRGRKLSDAAALEVAERLQDIVDDVCRTSSDGEFGELGMRGQRAQSARTRVCAPHGEEELERTARIGDVIHLSNETHPTCTELTITPEADSPGLLLDLASVIHGMGVSIVEGVIRGGGPLAAAPTHLKVDPIAAVPAPPEGRRTMRFLLQEAQSGRQLDYATASGLLYALQLVTGRSTPTQLPTLSSG</sequence>
<keyword evidence="2" id="KW-1185">Reference proteome</keyword>
<evidence type="ECO:0000313" key="2">
    <source>
        <dbReference type="Proteomes" id="UP000054498"/>
    </source>
</evidence>
<dbReference type="STRING" id="145388.A0A0D2MVH4"/>
<dbReference type="KEGG" id="mng:MNEG_9624"/>
<dbReference type="OrthoDB" id="498505at2759"/>
<dbReference type="AlphaFoldDB" id="A0A0D2MVH4"/>